<dbReference type="Proteomes" id="UP001430356">
    <property type="component" value="Unassembled WGS sequence"/>
</dbReference>
<dbReference type="Pfam" id="PF00069">
    <property type="entry name" value="Pkinase"/>
    <property type="match status" value="1"/>
</dbReference>
<sequence>MLRGDYAGALAAYRGVADIADLEPGLLPAGMRREAAASAVTGGAASVQVARLVRECEQRVRQRVTEPMRRGRVSFLGVDHVLRAGAGGVDAPPSVAGVFGGSLSAARESSALCSGRGGSGRSRGWSTSALSVYPAVEERHVVAMVRGVRSWRAVVPTAPAWVQDHLGQRWSLARPNSGAALPPMGWSCVRALGEAGAMVSVNYISFCGVHPLVAKSIRDAPAGPMSDVLRSATPVCSPTEQQHAEAHRLFIAQQSLRHPNLVALHSYSLSLEGGVVLLWHFSPGGTLRDVLTRYPRLGPITLTRFAMHILSAVCYLHERGLAHGALCLDTVMVGGDGRCCLMGQSADRAALHRHYHIHQSCYVSPRMATTALPTPECDVFCYGLLFLELTFKEPCWRWATSPGSQRAYGTTEELQHLMRDGGQPFSDAVVQGRVVPHTELLKSRMFHDGYDDLRQNILMRCLSFDPAERPTAVELRNTAKALLLMVGLSLEEDEQ</sequence>
<dbReference type="AlphaFoldDB" id="A0AAW0F009"/>
<reference evidence="2 3" key="1">
    <citation type="journal article" date="2021" name="MBio">
        <title>A New Model Trypanosomatid, Novymonas esmeraldas: Genomic Perception of Its 'Candidatus Pandoraea novymonadis' Endosymbiont.</title>
        <authorList>
            <person name="Zakharova A."/>
            <person name="Saura A."/>
            <person name="Butenko A."/>
            <person name="Podesvova L."/>
            <person name="Warmusova S."/>
            <person name="Kostygov A.Y."/>
            <person name="Nenarokova A."/>
            <person name="Lukes J."/>
            <person name="Opperdoes F.R."/>
            <person name="Yurchenko V."/>
        </authorList>
    </citation>
    <scope>NUCLEOTIDE SEQUENCE [LARGE SCALE GENOMIC DNA]</scope>
    <source>
        <strain evidence="2 3">E262AT.01</strain>
    </source>
</reference>
<dbReference type="GO" id="GO:0004674">
    <property type="term" value="F:protein serine/threonine kinase activity"/>
    <property type="evidence" value="ECO:0007669"/>
    <property type="project" value="TreeGrafter"/>
</dbReference>
<organism evidence="2 3">
    <name type="scientific">Novymonas esmeraldas</name>
    <dbReference type="NCBI Taxonomy" id="1808958"/>
    <lineage>
        <taxon>Eukaryota</taxon>
        <taxon>Discoba</taxon>
        <taxon>Euglenozoa</taxon>
        <taxon>Kinetoplastea</taxon>
        <taxon>Metakinetoplastina</taxon>
        <taxon>Trypanosomatida</taxon>
        <taxon>Trypanosomatidae</taxon>
        <taxon>Novymonas</taxon>
    </lineage>
</organism>
<dbReference type="InterPro" id="IPR011009">
    <property type="entry name" value="Kinase-like_dom_sf"/>
</dbReference>
<accession>A0AAW0F009</accession>
<dbReference type="Gene3D" id="1.10.510.10">
    <property type="entry name" value="Transferase(Phosphotransferase) domain 1"/>
    <property type="match status" value="1"/>
</dbReference>
<name>A0AAW0F009_9TRYP</name>
<protein>
    <submittedName>
        <fullName evidence="2">Protein tyrosine kinase/Protein kinase domain containing protein</fullName>
    </submittedName>
</protein>
<dbReference type="SMART" id="SM00220">
    <property type="entry name" value="S_TKc"/>
    <property type="match status" value="1"/>
</dbReference>
<dbReference type="InterPro" id="IPR000719">
    <property type="entry name" value="Prot_kinase_dom"/>
</dbReference>
<dbReference type="GO" id="GO:0005524">
    <property type="term" value="F:ATP binding"/>
    <property type="evidence" value="ECO:0007669"/>
    <property type="project" value="InterPro"/>
</dbReference>
<dbReference type="SUPFAM" id="SSF56112">
    <property type="entry name" value="Protein kinase-like (PK-like)"/>
    <property type="match status" value="1"/>
</dbReference>
<gene>
    <name evidence="2" type="ORF">NESM_000912700</name>
</gene>
<evidence type="ECO:0000259" key="1">
    <source>
        <dbReference type="PROSITE" id="PS50011"/>
    </source>
</evidence>
<evidence type="ECO:0000313" key="3">
    <source>
        <dbReference type="Proteomes" id="UP001430356"/>
    </source>
</evidence>
<dbReference type="EMBL" id="JAECZO010000335">
    <property type="protein sequence ID" value="KAK7199389.1"/>
    <property type="molecule type" value="Genomic_DNA"/>
</dbReference>
<feature type="domain" description="Protein kinase" evidence="1">
    <location>
        <begin position="186"/>
        <end position="483"/>
    </location>
</feature>
<evidence type="ECO:0000313" key="2">
    <source>
        <dbReference type="EMBL" id="KAK7199389.1"/>
    </source>
</evidence>
<keyword evidence="3" id="KW-1185">Reference proteome</keyword>
<comment type="caution">
    <text evidence="2">The sequence shown here is derived from an EMBL/GenBank/DDBJ whole genome shotgun (WGS) entry which is preliminary data.</text>
</comment>
<keyword evidence="2" id="KW-0418">Kinase</keyword>
<dbReference type="InterPro" id="IPR051681">
    <property type="entry name" value="Ser/Thr_Kinases-Pseudokinases"/>
</dbReference>
<keyword evidence="2" id="KW-0808">Transferase</keyword>
<dbReference type="PROSITE" id="PS50011">
    <property type="entry name" value="PROTEIN_KINASE_DOM"/>
    <property type="match status" value="1"/>
</dbReference>
<dbReference type="PANTHER" id="PTHR44329">
    <property type="entry name" value="SERINE/THREONINE-PROTEIN KINASE TNNI3K-RELATED"/>
    <property type="match status" value="1"/>
</dbReference>
<proteinExistence type="predicted"/>